<comment type="catalytic activity">
    <reaction evidence="1 4">
        <text>3-dehydroquinate = 3-dehydroshikimate + H2O</text>
        <dbReference type="Rhea" id="RHEA:21096"/>
        <dbReference type="ChEBI" id="CHEBI:15377"/>
        <dbReference type="ChEBI" id="CHEBI:16630"/>
        <dbReference type="ChEBI" id="CHEBI:32364"/>
        <dbReference type="EC" id="4.2.1.10"/>
    </reaction>
</comment>
<dbReference type="PANTHER" id="PTHR43699">
    <property type="entry name" value="3-DEHYDROQUINATE DEHYDRATASE"/>
    <property type="match status" value="1"/>
</dbReference>
<evidence type="ECO:0000256" key="2">
    <source>
        <dbReference type="ARBA" id="ARBA00023239"/>
    </source>
</evidence>
<comment type="function">
    <text evidence="4">Involved in the third step of the chorismate pathway, which leads to the biosynthesis of aromatic amino acids. Catalyzes the cis-dehydration of 3-dehydroquinate (DHQ) and introduces the first double bond of the aromatic ring to yield 3-dehydroshikimate.</text>
</comment>
<dbReference type="SUPFAM" id="SSF51569">
    <property type="entry name" value="Aldolase"/>
    <property type="match status" value="1"/>
</dbReference>
<comment type="caution">
    <text evidence="4">Lacks conserved residue(s) required for the propagation of feature annotation.</text>
</comment>
<feature type="signal peptide" evidence="5">
    <location>
        <begin position="1"/>
        <end position="46"/>
    </location>
</feature>
<dbReference type="Pfam" id="PF01487">
    <property type="entry name" value="DHquinase_I"/>
    <property type="match status" value="1"/>
</dbReference>
<proteinExistence type="inferred from homology"/>
<gene>
    <name evidence="4" type="primary">aroD</name>
    <name evidence="6" type="ORF">HMPREF9440_00738</name>
</gene>
<feature type="binding site" evidence="4">
    <location>
        <position position="137"/>
    </location>
    <ligand>
        <name>3-dehydroquinate</name>
        <dbReference type="ChEBI" id="CHEBI:32364"/>
    </ligand>
</feature>
<evidence type="ECO:0000256" key="3">
    <source>
        <dbReference type="ARBA" id="ARBA00023270"/>
    </source>
</evidence>
<feature type="active site" description="Schiff-base intermediate with substrate" evidence="4">
    <location>
        <position position="225"/>
    </location>
</feature>
<dbReference type="UniPathway" id="UPA00053">
    <property type="reaction ID" value="UER00086"/>
</dbReference>
<feature type="binding site" evidence="4">
    <location>
        <position position="287"/>
    </location>
    <ligand>
        <name>3-dehydroquinate</name>
        <dbReference type="ChEBI" id="CHEBI:32364"/>
    </ligand>
</feature>
<dbReference type="InterPro" id="IPR050146">
    <property type="entry name" value="Type-I_3-dehydroquinase"/>
</dbReference>
<dbReference type="CDD" id="cd00502">
    <property type="entry name" value="DHQase_I"/>
    <property type="match status" value="1"/>
</dbReference>
<evidence type="ECO:0000313" key="6">
    <source>
        <dbReference type="EMBL" id="EHY31865.1"/>
    </source>
</evidence>
<dbReference type="HAMAP" id="MF_00214">
    <property type="entry name" value="AroD"/>
    <property type="match status" value="1"/>
</dbReference>
<feature type="active site" description="Proton donor/acceptor" evidence="4">
    <location>
        <position position="198"/>
    </location>
</feature>
<dbReference type="GO" id="GO:0046279">
    <property type="term" value="P:3,4-dihydroxybenzoate biosynthetic process"/>
    <property type="evidence" value="ECO:0007669"/>
    <property type="project" value="UniProtKB-ARBA"/>
</dbReference>
<feature type="binding site" evidence="4">
    <location>
        <position position="291"/>
    </location>
    <ligand>
        <name>3-dehydroquinate</name>
        <dbReference type="ChEBI" id="CHEBI:32364"/>
    </ligand>
</feature>
<dbReference type="Gene3D" id="3.20.20.70">
    <property type="entry name" value="Aldolase class I"/>
    <property type="match status" value="1"/>
</dbReference>
<dbReference type="PATRIC" id="fig|762967.3.peg.591"/>
<dbReference type="NCBIfam" id="TIGR01093">
    <property type="entry name" value="aroD"/>
    <property type="match status" value="1"/>
</dbReference>
<dbReference type="InterPro" id="IPR013785">
    <property type="entry name" value="Aldolase_TIM"/>
</dbReference>
<comment type="similarity">
    <text evidence="4">Belongs to the type-I 3-dehydroquinase family.</text>
</comment>
<dbReference type="GO" id="GO:0009073">
    <property type="term" value="P:aromatic amino acid family biosynthetic process"/>
    <property type="evidence" value="ECO:0007669"/>
    <property type="project" value="UniProtKB-KW"/>
</dbReference>
<dbReference type="PANTHER" id="PTHR43699:SF1">
    <property type="entry name" value="3-DEHYDROQUINATE DEHYDRATASE"/>
    <property type="match status" value="1"/>
</dbReference>
<dbReference type="EC" id="4.2.1.10" evidence="4"/>
<dbReference type="GO" id="GO:0003855">
    <property type="term" value="F:3-dehydroquinate dehydratase activity"/>
    <property type="evidence" value="ECO:0007669"/>
    <property type="project" value="UniProtKB-UniRule"/>
</dbReference>
<dbReference type="HOGENOM" id="CLU_064444_0_0_4"/>
<dbReference type="Proteomes" id="UP000004956">
    <property type="component" value="Unassembled WGS sequence"/>
</dbReference>
<keyword evidence="5" id="KW-0732">Signal</keyword>
<name>H3KDC9_9BURK</name>
<comment type="pathway">
    <text evidence="4">Metabolic intermediate biosynthesis; chorismate biosynthesis; chorismate from D-erythrose 4-phosphate and phosphoenolpyruvate: step 3/7.</text>
</comment>
<organism evidence="6 7">
    <name type="scientific">Sutterella parvirubra YIT 11816</name>
    <dbReference type="NCBI Taxonomy" id="762967"/>
    <lineage>
        <taxon>Bacteria</taxon>
        <taxon>Pseudomonadati</taxon>
        <taxon>Pseudomonadota</taxon>
        <taxon>Betaproteobacteria</taxon>
        <taxon>Burkholderiales</taxon>
        <taxon>Sutterellaceae</taxon>
        <taxon>Sutterella</taxon>
    </lineage>
</organism>
<keyword evidence="3 4" id="KW-0704">Schiff base</keyword>
<accession>H3KDC9</accession>
<feature type="binding site" evidence="4">
    <location>
        <begin position="101"/>
        <end position="103"/>
    </location>
    <ligand>
        <name>3-dehydroquinate</name>
        <dbReference type="ChEBI" id="CHEBI:32364"/>
    </ligand>
</feature>
<dbReference type="EMBL" id="AFBQ01000103">
    <property type="protein sequence ID" value="EHY31865.1"/>
    <property type="molecule type" value="Genomic_DNA"/>
</dbReference>
<dbReference type="FunFam" id="3.20.20.70:FF:000047">
    <property type="entry name" value="3-dehydroquinate dehydratase"/>
    <property type="match status" value="1"/>
</dbReference>
<dbReference type="GO" id="GO:0009423">
    <property type="term" value="P:chorismate biosynthetic process"/>
    <property type="evidence" value="ECO:0007669"/>
    <property type="project" value="UniProtKB-UniRule"/>
</dbReference>
<reference evidence="6 7" key="1">
    <citation type="submission" date="2011-11" db="EMBL/GenBank/DDBJ databases">
        <authorList>
            <person name="Weinstock G."/>
            <person name="Sodergren E."/>
            <person name="Clifton S."/>
            <person name="Fulton L."/>
            <person name="Fulton B."/>
            <person name="Courtney L."/>
            <person name="Fronick C."/>
            <person name="Harrison M."/>
            <person name="Strong C."/>
            <person name="Farmer C."/>
            <person name="Delahaunty K."/>
            <person name="Markovic C."/>
            <person name="Hall O."/>
            <person name="Minx P."/>
            <person name="Tomlinson C."/>
            <person name="Mitreva M."/>
            <person name="Hou S."/>
            <person name="Chen J."/>
            <person name="Wollam A."/>
            <person name="Pepin K.H."/>
            <person name="Johnson M."/>
            <person name="Bhonagiri V."/>
            <person name="Zhang X."/>
            <person name="Suruliraj S."/>
            <person name="Warren W."/>
            <person name="Chinwalla A."/>
            <person name="Mardis E.R."/>
            <person name="Wilson R.K."/>
        </authorList>
    </citation>
    <scope>NUCLEOTIDE SEQUENCE [LARGE SCALE GENOMIC DNA]</scope>
    <source>
        <strain evidence="6 7">YIT 11816</strain>
    </source>
</reference>
<evidence type="ECO:0000256" key="1">
    <source>
        <dbReference type="ARBA" id="ARBA00001864"/>
    </source>
</evidence>
<evidence type="ECO:0000313" key="7">
    <source>
        <dbReference type="Proteomes" id="UP000004956"/>
    </source>
</evidence>
<dbReference type="AlphaFoldDB" id="H3KDC9"/>
<dbReference type="STRING" id="762967.HMPREF9440_00738"/>
<sequence>MTVRPVVPKVGRPQTTTENSTMTLNRIATAICASIVLSAASMSSYAADAYARPMPSNPIVAGPTTLGSIQPVVTVPLVAQARDAILKEAETVKALNPDMVEVRADYWDCIENPDEALKMLRDIRGIMKETPILLTVRIKAERGFKDVSEKAKFDFYTAAVKEKLPNFIDVELAYGQEKIQAFKKTLEGSGISLVVAYHDLNATPSKEEIVKLMESEIAAGGDVAKIVVKPNSEEDVLTFLGGTLAFRRAHPEFPIIASGSGDTGRVTRLIGGLFGIDLTFASGVKGSNATQMPVSTMRMTNDIIYPAQK</sequence>
<keyword evidence="4" id="KW-0028">Amino-acid biosynthesis</keyword>
<evidence type="ECO:0000256" key="5">
    <source>
        <dbReference type="SAM" id="SignalP"/>
    </source>
</evidence>
<keyword evidence="2 4" id="KW-0456">Lyase</keyword>
<keyword evidence="7" id="KW-1185">Reference proteome</keyword>
<dbReference type="GO" id="GO:0008652">
    <property type="term" value="P:amino acid biosynthetic process"/>
    <property type="evidence" value="ECO:0007669"/>
    <property type="project" value="UniProtKB-KW"/>
</dbReference>
<feature type="chain" id="PRO_5003587913" description="3-dehydroquinate dehydratase" evidence="5">
    <location>
        <begin position="47"/>
        <end position="309"/>
    </location>
</feature>
<keyword evidence="4" id="KW-0057">Aromatic amino acid biosynthesis</keyword>
<feature type="binding site" evidence="4">
    <location>
        <position position="268"/>
    </location>
    <ligand>
        <name>3-dehydroquinate</name>
        <dbReference type="ChEBI" id="CHEBI:32364"/>
    </ligand>
</feature>
<protein>
    <recommendedName>
        <fullName evidence="4">3-dehydroquinate dehydratase</fullName>
        <shortName evidence="4">3-dehydroquinase</shortName>
        <ecNumber evidence="4">4.2.1.10</ecNumber>
    </recommendedName>
    <alternativeName>
        <fullName evidence="4">Type I DHQase</fullName>
    </alternativeName>
    <alternativeName>
        <fullName evidence="4">Type I dehydroquinase</fullName>
        <shortName evidence="4">DHQ1</shortName>
    </alternativeName>
</protein>
<comment type="subunit">
    <text evidence="4">Homodimer.</text>
</comment>
<evidence type="ECO:0000256" key="4">
    <source>
        <dbReference type="HAMAP-Rule" id="MF_00214"/>
    </source>
</evidence>
<dbReference type="InterPro" id="IPR001381">
    <property type="entry name" value="DHquinase_I"/>
</dbReference>
<comment type="caution">
    <text evidence="6">The sequence shown here is derived from an EMBL/GenBank/DDBJ whole genome shotgun (WGS) entry which is preliminary data.</text>
</comment>